<keyword evidence="3" id="KW-1185">Reference proteome</keyword>
<evidence type="ECO:0000313" key="2">
    <source>
        <dbReference type="EMBL" id="TNV87879.1"/>
    </source>
</evidence>
<feature type="region of interest" description="Disordered" evidence="1">
    <location>
        <begin position="308"/>
        <end position="328"/>
    </location>
</feature>
<feature type="compositionally biased region" description="Acidic residues" evidence="1">
    <location>
        <begin position="190"/>
        <end position="217"/>
    </location>
</feature>
<accession>A0A8J8P8I2</accession>
<comment type="caution">
    <text evidence="2">The sequence shown here is derived from an EMBL/GenBank/DDBJ whole genome shotgun (WGS) entry which is preliminary data.</text>
</comment>
<feature type="compositionally biased region" description="Polar residues" evidence="1">
    <location>
        <begin position="9"/>
        <end position="40"/>
    </location>
</feature>
<dbReference type="Proteomes" id="UP000785679">
    <property type="component" value="Unassembled WGS sequence"/>
</dbReference>
<evidence type="ECO:0000313" key="3">
    <source>
        <dbReference type="Proteomes" id="UP000785679"/>
    </source>
</evidence>
<feature type="region of interest" description="Disordered" evidence="1">
    <location>
        <begin position="893"/>
        <end position="914"/>
    </location>
</feature>
<reference evidence="2" key="1">
    <citation type="submission" date="2019-06" db="EMBL/GenBank/DDBJ databases">
        <authorList>
            <person name="Zheng W."/>
        </authorList>
    </citation>
    <scope>NUCLEOTIDE SEQUENCE</scope>
    <source>
        <strain evidence="2">QDHG01</strain>
    </source>
</reference>
<evidence type="ECO:0000256" key="1">
    <source>
        <dbReference type="SAM" id="MobiDB-lite"/>
    </source>
</evidence>
<protein>
    <submittedName>
        <fullName evidence="2">Uncharacterized protein</fullName>
    </submittedName>
</protein>
<name>A0A8J8P8I2_HALGN</name>
<proteinExistence type="predicted"/>
<feature type="compositionally biased region" description="Polar residues" evidence="1">
    <location>
        <begin position="713"/>
        <end position="722"/>
    </location>
</feature>
<organism evidence="2 3">
    <name type="scientific">Halteria grandinella</name>
    <dbReference type="NCBI Taxonomy" id="5974"/>
    <lineage>
        <taxon>Eukaryota</taxon>
        <taxon>Sar</taxon>
        <taxon>Alveolata</taxon>
        <taxon>Ciliophora</taxon>
        <taxon>Intramacronucleata</taxon>
        <taxon>Spirotrichea</taxon>
        <taxon>Stichotrichia</taxon>
        <taxon>Sporadotrichida</taxon>
        <taxon>Halteriidae</taxon>
        <taxon>Halteria</taxon>
    </lineage>
</organism>
<feature type="region of interest" description="Disordered" evidence="1">
    <location>
        <begin position="1"/>
        <end position="293"/>
    </location>
</feature>
<dbReference type="AlphaFoldDB" id="A0A8J8P8I2"/>
<feature type="compositionally biased region" description="Basic and acidic residues" evidence="1">
    <location>
        <begin position="139"/>
        <end position="168"/>
    </location>
</feature>
<feature type="compositionally biased region" description="Polar residues" evidence="1">
    <location>
        <begin position="92"/>
        <end position="101"/>
    </location>
</feature>
<gene>
    <name evidence="2" type="ORF">FGO68_gene10584</name>
</gene>
<sequence length="1244" mass="143086">MEYKYKKAPTNTNQLAPPQIVATTATDSQAPPSSENQPQLPNEPRQKREKRPANAPRHPRAHRSRDKNQSEEQGILGKNIINGGGSAIIGSVNTQNESKQLQEPPLVARESEREPTESPEIPVFGSEPHNHSQHTLSYSKDENIQLRLSKEELQAAKLRKSSEREGSKRGTPNYASPNGQENILQPLVEEGQDEQEEEIKEGEEYAGEDQQQEDDENQNIYEEGSPRNQELLLENDQSDQEQQENYRGYSQGSQNFEQILAQQQSERGSDRGGSPTQIAQDPAANDDIPATPFETSQALIQKPHSNIDQSPLQEQQPEKSPELVAGKFPKNGKVSYLTLEKQGLNQEDQEEEQKIIQAGSELLQNQEDLLALISQQNDRDLEDLVTLLATSRNIINSLLAPDGGKKSRKTVFKKRRSDMVLRQMKFLQEQFSIYEERLAFTFISNRHKSIKRGINQIKNNLLKMIPTRPAYAEWPKTANSIKEQPLKLDVFLVTPDNNINKKKELDWWQHSSKTLPIKLHTKANKHGRHNSSSRLGPHKCTALQIKENEGFRIIDERAHRLQRLVHSKLLVPEGDQIFRAALTLTKKSRSITNRRLKQQHIVDMFGEDIEQRRHHIQHVEDLFPKKFEANERSFMLQKSGILDKSGDSYKRVLNLNRYDENSSMSADEAEEQFRHQLQVPKNRDRESLQGPSKGQKRRSDTFQGRMNQIGGPKNQQPRASVQSRMPAISERIQEIRMQQQQQLVDIDQNDSTNGIFDRILSKEQIEQIEQIIEQNLKIKEQTMLMIAASREEAGLTKTSGKSKSRMEVALMRGSSFKNYAMLLAVKAQSLPGTEFYQALTKNELDRILKDGINDSDLRNLPKIFIVPKDTDYTGINDEVVRRLVIAMAQSPTKSGNLQNSIQKSQSDYKPSTFNSQRKRASVVKPHSATMAPIQLPSQMIGQAVAAFVVTDQALQELQRIEQRYFDVKKVYDVLNDEDIFDARLYSEPEDSKHKRLTENLPHPLIITIRKPQTQYEVDQNSFIIMDFLRDNYLTDFQKYSRHLTSAPRPSSRYYNTHHTRELAMLATGGFSREHHALPKWRVQNNNELLNFQVSQLRRAYALWLSRQSMNDDIRKTLFMSRNDLLMMKVRTAPSEYLCSPALVSRTIDQIIELCLRPEDIYKLALIYKQGKKAPERFEDQSSLDTQAHGENESMVYVEQKKYPLNGDDAEVIQALYLHNHHLFKQMTWKWQRQRSTLSSRSRSE</sequence>
<feature type="compositionally biased region" description="Polar residues" evidence="1">
    <location>
        <begin position="248"/>
        <end position="266"/>
    </location>
</feature>
<feature type="region of interest" description="Disordered" evidence="1">
    <location>
        <begin position="663"/>
        <end position="722"/>
    </location>
</feature>
<feature type="compositionally biased region" description="Low complexity" evidence="1">
    <location>
        <begin position="218"/>
        <end position="235"/>
    </location>
</feature>
<dbReference type="EMBL" id="RRYP01000170">
    <property type="protein sequence ID" value="TNV87879.1"/>
    <property type="molecule type" value="Genomic_DNA"/>
</dbReference>
<feature type="compositionally biased region" description="Polar residues" evidence="1">
    <location>
        <begin position="173"/>
        <end position="183"/>
    </location>
</feature>